<feature type="domain" description="SWIM-type" evidence="1">
    <location>
        <begin position="175"/>
        <end position="215"/>
    </location>
</feature>
<dbReference type="EMBL" id="LR796420">
    <property type="protein sequence ID" value="CAB4143660.1"/>
    <property type="molecule type" value="Genomic_DNA"/>
</dbReference>
<proteinExistence type="predicted"/>
<evidence type="ECO:0000259" key="1">
    <source>
        <dbReference type="PROSITE" id="PS50966"/>
    </source>
</evidence>
<protein>
    <recommendedName>
        <fullName evidence="1">SWIM-type domain-containing protein</fullName>
    </recommendedName>
</protein>
<dbReference type="GO" id="GO:0008270">
    <property type="term" value="F:zinc ion binding"/>
    <property type="evidence" value="ECO:0007669"/>
    <property type="project" value="InterPro"/>
</dbReference>
<sequence>MGQYYAIVNVKKREYLNPHMFNDGVKLMEFGMSGGGTMTALAVLLADGNGRGGGDLSSNNPIVGSWAGDPIVVAGDYADAGKFLPADKSDQNLYSVCQQEGVDISAKVLDALMEDRWFREDFIKSWPEYKSESTDDYYAEVNTVVNKWKAIDNPTTASVPASNHHSVIGSKGDKYDVVDLNDGSGVWACTCPAYTYSKVPGTDCKHITEVKQKLVI</sequence>
<organism evidence="2">
    <name type="scientific">uncultured Caudovirales phage</name>
    <dbReference type="NCBI Taxonomy" id="2100421"/>
    <lineage>
        <taxon>Viruses</taxon>
        <taxon>Duplodnaviria</taxon>
        <taxon>Heunggongvirae</taxon>
        <taxon>Uroviricota</taxon>
        <taxon>Caudoviricetes</taxon>
        <taxon>Peduoviridae</taxon>
        <taxon>Maltschvirus</taxon>
        <taxon>Maltschvirus maltsch</taxon>
    </lineage>
</organism>
<dbReference type="InterPro" id="IPR007527">
    <property type="entry name" value="Znf_SWIM"/>
</dbReference>
<gene>
    <name evidence="2" type="ORF">UFOVP449_244</name>
</gene>
<accession>A0A6J5MEX0</accession>
<dbReference type="PROSITE" id="PS50966">
    <property type="entry name" value="ZF_SWIM"/>
    <property type="match status" value="1"/>
</dbReference>
<name>A0A6J5MEX0_9CAUD</name>
<evidence type="ECO:0000313" key="2">
    <source>
        <dbReference type="EMBL" id="CAB4143660.1"/>
    </source>
</evidence>
<reference evidence="2" key="1">
    <citation type="submission" date="2020-04" db="EMBL/GenBank/DDBJ databases">
        <authorList>
            <person name="Chiriac C."/>
            <person name="Salcher M."/>
            <person name="Ghai R."/>
            <person name="Kavagutti S V."/>
        </authorList>
    </citation>
    <scope>NUCLEOTIDE SEQUENCE</scope>
</reference>